<sequence length="126" mass="14280">MLTSPNQADWNYAVSHLDASIGFLTGSHLNFQLRSIRGPCLVSANVVEASPPSRMHLQSQFRHFCLLHTEDWHFSLVPIDAYSTNVIITYGLKGPFLASAWRIKQPIMAVIVELWVESLKNTLERM</sequence>
<protein>
    <recommendedName>
        <fullName evidence="3">SRPBCC family protein</fullName>
    </recommendedName>
</protein>
<evidence type="ECO:0008006" key="3">
    <source>
        <dbReference type="Google" id="ProtNLM"/>
    </source>
</evidence>
<organism evidence="1 2">
    <name type="scientific">Marinomonas piezotolerans</name>
    <dbReference type="NCBI Taxonomy" id="2213058"/>
    <lineage>
        <taxon>Bacteria</taxon>
        <taxon>Pseudomonadati</taxon>
        <taxon>Pseudomonadota</taxon>
        <taxon>Gammaproteobacteria</taxon>
        <taxon>Oceanospirillales</taxon>
        <taxon>Oceanospirillaceae</taxon>
        <taxon>Marinomonas</taxon>
    </lineage>
</organism>
<evidence type="ECO:0000313" key="2">
    <source>
        <dbReference type="Proteomes" id="UP000254326"/>
    </source>
</evidence>
<dbReference type="EMBL" id="QKRA01000001">
    <property type="protein sequence ID" value="RDL46073.1"/>
    <property type="molecule type" value="Genomic_DNA"/>
</dbReference>
<dbReference type="Proteomes" id="UP000254326">
    <property type="component" value="Unassembled WGS sequence"/>
</dbReference>
<keyword evidence="2" id="KW-1185">Reference proteome</keyword>
<reference evidence="1 2" key="1">
    <citation type="submission" date="2018-06" db="EMBL/GenBank/DDBJ databases">
        <title>Marinomonas sp. YLB-05 draft genome sequence.</title>
        <authorList>
            <person name="Yu L."/>
            <person name="Tang X."/>
        </authorList>
    </citation>
    <scope>NUCLEOTIDE SEQUENCE [LARGE SCALE GENOMIC DNA]</scope>
    <source>
        <strain evidence="1 2">YLB-05</strain>
    </source>
</reference>
<name>A0A370UE70_9GAMM</name>
<gene>
    <name evidence="1" type="ORF">DN730_03270</name>
</gene>
<dbReference type="RefSeq" id="WP_115466659.1">
    <property type="nucleotide sequence ID" value="NZ_QKRA01000001.1"/>
</dbReference>
<comment type="caution">
    <text evidence="1">The sequence shown here is derived from an EMBL/GenBank/DDBJ whole genome shotgun (WGS) entry which is preliminary data.</text>
</comment>
<evidence type="ECO:0000313" key="1">
    <source>
        <dbReference type="EMBL" id="RDL46073.1"/>
    </source>
</evidence>
<proteinExistence type="predicted"/>
<dbReference type="OrthoDB" id="6106326at2"/>
<dbReference type="AlphaFoldDB" id="A0A370UE70"/>
<accession>A0A370UE70</accession>